<accession>A0ABN8AVQ9</accession>
<evidence type="ECO:0008006" key="9">
    <source>
        <dbReference type="Google" id="ProtNLM"/>
    </source>
</evidence>
<dbReference type="Pfam" id="PF10165">
    <property type="entry name" value="Ric8"/>
    <property type="match status" value="1"/>
</dbReference>
<evidence type="ECO:0000256" key="1">
    <source>
        <dbReference type="ARBA" id="ARBA00004544"/>
    </source>
</evidence>
<feature type="region of interest" description="Disordered" evidence="6">
    <location>
        <begin position="451"/>
        <end position="492"/>
    </location>
</feature>
<protein>
    <recommendedName>
        <fullName evidence="9">Synembryn</fullName>
    </recommendedName>
</protein>
<comment type="subcellular location">
    <subcellularLocation>
        <location evidence="1">Cytoplasm</location>
        <location evidence="1">Cell cortex</location>
    </subcellularLocation>
</comment>
<dbReference type="PRINTS" id="PR01802">
    <property type="entry name" value="SYNEMBRYN"/>
</dbReference>
<keyword evidence="5" id="KW-0143">Chaperone</keyword>
<reference evidence="7" key="1">
    <citation type="submission" date="2021-12" db="EMBL/GenBank/DDBJ databases">
        <authorList>
            <person name="King R."/>
        </authorList>
    </citation>
    <scope>NUCLEOTIDE SEQUENCE</scope>
</reference>
<dbReference type="Proteomes" id="UP001153292">
    <property type="component" value="Chromosome 1"/>
</dbReference>
<gene>
    <name evidence="7" type="ORF">CHILSU_LOCUS350</name>
</gene>
<keyword evidence="8" id="KW-1185">Reference proteome</keyword>
<feature type="region of interest" description="Disordered" evidence="6">
    <location>
        <begin position="524"/>
        <end position="549"/>
    </location>
</feature>
<dbReference type="InterPro" id="IPR008376">
    <property type="entry name" value="Chaperone_Ric-8_A/B"/>
</dbReference>
<evidence type="ECO:0000256" key="5">
    <source>
        <dbReference type="ARBA" id="ARBA00023186"/>
    </source>
</evidence>
<keyword evidence="3" id="KW-0963">Cytoplasm</keyword>
<dbReference type="EMBL" id="OU963894">
    <property type="protein sequence ID" value="CAH0397283.1"/>
    <property type="molecule type" value="Genomic_DNA"/>
</dbReference>
<sequence length="549" mass="62156">MNEEDIEILSTSQVLQEVENVVRRFNTKNDAIFTFPTLTKNNKLVVWTAIFQHLQRKEFESIHNICLSAARILSRDKCDLDQLFCEKWINILVEKAGLYNYVDFEDISEQSKDLLKKEIALEALKCLCNSTFNSEVARSLCAHTSVAQALIGRLRVYKDVPYKDEIMLYDMKLLFILTAFRPDIKKKVNCELHGMDYLISCLNELLKEAMLVTDDTSEAENGNLFKGRNHPFLQDNQQAIACEILKVQFNLIMSPEQLGDCDEAMYLKLMPVLSTLLCASTTNETKLMDLRSNVGNLLTSVPSKFYKELTPILGKDEECLYEYDGRTMDALQALVELLNYRLSALSTTERQFDELSPIMSVMLKSVRACHTHRKYLRQVVLPPLRDVSSPPEKGDTLRNMLCRLLTTPVTNVRDLVAEFIFILCKEKVGRMVKYTGFGNAAGHLAQKGLLGGGRGADYSSSSDDSDTEEYRDAQPHIDPVVGCTRPPRPNPLEGMTEEQKEYEAMKLVNLFDKMVSSGVVKPARVGADGRPEPVEHVLQLRDAPTRPQS</sequence>
<evidence type="ECO:0000256" key="6">
    <source>
        <dbReference type="SAM" id="MobiDB-lite"/>
    </source>
</evidence>
<dbReference type="PANTHER" id="PTHR12425">
    <property type="entry name" value="SYNEMBRYN"/>
    <property type="match status" value="1"/>
</dbReference>
<feature type="compositionally biased region" description="Basic and acidic residues" evidence="6">
    <location>
        <begin position="527"/>
        <end position="539"/>
    </location>
</feature>
<comment type="similarity">
    <text evidence="2">Belongs to the synembryn family.</text>
</comment>
<name>A0ABN8AVQ9_CHISP</name>
<evidence type="ECO:0000256" key="4">
    <source>
        <dbReference type="ARBA" id="ARBA00022658"/>
    </source>
</evidence>
<keyword evidence="4" id="KW-0344">Guanine-nucleotide releasing factor</keyword>
<evidence type="ECO:0000256" key="2">
    <source>
        <dbReference type="ARBA" id="ARBA00009049"/>
    </source>
</evidence>
<evidence type="ECO:0000313" key="7">
    <source>
        <dbReference type="EMBL" id="CAH0397283.1"/>
    </source>
</evidence>
<proteinExistence type="inferred from homology"/>
<organism evidence="7 8">
    <name type="scientific">Chilo suppressalis</name>
    <name type="common">Asiatic rice borer moth</name>
    <dbReference type="NCBI Taxonomy" id="168631"/>
    <lineage>
        <taxon>Eukaryota</taxon>
        <taxon>Metazoa</taxon>
        <taxon>Ecdysozoa</taxon>
        <taxon>Arthropoda</taxon>
        <taxon>Hexapoda</taxon>
        <taxon>Insecta</taxon>
        <taxon>Pterygota</taxon>
        <taxon>Neoptera</taxon>
        <taxon>Endopterygota</taxon>
        <taxon>Lepidoptera</taxon>
        <taxon>Glossata</taxon>
        <taxon>Ditrysia</taxon>
        <taxon>Pyraloidea</taxon>
        <taxon>Crambidae</taxon>
        <taxon>Crambinae</taxon>
        <taxon>Chilo</taxon>
    </lineage>
</organism>
<dbReference type="InterPro" id="IPR019318">
    <property type="entry name" value="Gua_nucleotide_exch_fac_Ric8"/>
</dbReference>
<evidence type="ECO:0000313" key="8">
    <source>
        <dbReference type="Proteomes" id="UP001153292"/>
    </source>
</evidence>
<evidence type="ECO:0000256" key="3">
    <source>
        <dbReference type="ARBA" id="ARBA00022490"/>
    </source>
</evidence>
<dbReference type="PANTHER" id="PTHR12425:SF5">
    <property type="entry name" value="SYNEMBRYN"/>
    <property type="match status" value="1"/>
</dbReference>